<keyword evidence="3 7" id="KW-0812">Transmembrane</keyword>
<feature type="transmembrane region" description="Helical" evidence="7">
    <location>
        <begin position="73"/>
        <end position="94"/>
    </location>
</feature>
<feature type="transmembrane region" description="Helical" evidence="7">
    <location>
        <begin position="42"/>
        <end position="61"/>
    </location>
</feature>
<evidence type="ECO:0000313" key="9">
    <source>
        <dbReference type="Proteomes" id="UP000029672"/>
    </source>
</evidence>
<dbReference type="HOGENOM" id="CLU_004790_0_0_6"/>
<evidence type="ECO:0000256" key="3">
    <source>
        <dbReference type="ARBA" id="ARBA00022692"/>
    </source>
</evidence>
<reference evidence="8 9" key="1">
    <citation type="submission" date="2014-10" db="EMBL/GenBank/DDBJ databases">
        <title>Whole genome sequence of Francisella endociliophora strain FSC1006, isolated from a laboratory culture of the marine ciliate Euplotes raikovi.</title>
        <authorList>
            <person name="Granberg M."/>
            <person name="Backman S."/>
            <person name="Lundmark E."/>
            <person name="Nilsson E."/>
            <person name="Karlsson E."/>
            <person name="Thelaus J."/>
            <person name="Ohrman C."/>
            <person name="Larkeryd A."/>
            <person name="Stenberg P."/>
        </authorList>
    </citation>
    <scope>NUCLEOTIDE SEQUENCE [LARGE SCALE GENOMIC DNA]</scope>
    <source>
        <strain evidence="8 9">FSC1006</strain>
    </source>
</reference>
<dbReference type="GO" id="GO:0016020">
    <property type="term" value="C:membrane"/>
    <property type="evidence" value="ECO:0007669"/>
    <property type="project" value="UniProtKB-SubCell"/>
</dbReference>
<dbReference type="AlphaFoldDB" id="A0A097EQ47"/>
<evidence type="ECO:0000256" key="5">
    <source>
        <dbReference type="ARBA" id="ARBA00022989"/>
    </source>
</evidence>
<keyword evidence="4" id="KW-0813">Transport</keyword>
<accession>A0A097EQ47</accession>
<feature type="transmembrane region" description="Helical" evidence="7">
    <location>
        <begin position="445"/>
        <end position="463"/>
    </location>
</feature>
<keyword evidence="4" id="KW-0653">Protein transport</keyword>
<evidence type="ECO:0000256" key="6">
    <source>
        <dbReference type="ARBA" id="ARBA00023136"/>
    </source>
</evidence>
<dbReference type="NCBIfam" id="TIGR00924">
    <property type="entry name" value="yjdL_sub1_fam"/>
    <property type="match status" value="1"/>
</dbReference>
<dbReference type="InterPro" id="IPR005279">
    <property type="entry name" value="Dipep/tripep_permease"/>
</dbReference>
<evidence type="ECO:0000256" key="1">
    <source>
        <dbReference type="ARBA" id="ARBA00004141"/>
    </source>
</evidence>
<comment type="similarity">
    <text evidence="2">Belongs to the major facilitator superfamily. Proton-dependent oligopeptide transporter (POT/PTR) (TC 2.A.17) family.</text>
</comment>
<feature type="transmembrane region" description="Helical" evidence="7">
    <location>
        <begin position="230"/>
        <end position="247"/>
    </location>
</feature>
<feature type="transmembrane region" description="Helical" evidence="7">
    <location>
        <begin position="100"/>
        <end position="119"/>
    </location>
</feature>
<evidence type="ECO:0000256" key="7">
    <source>
        <dbReference type="SAM" id="Phobius"/>
    </source>
</evidence>
<keyword evidence="9" id="KW-1185">Reference proteome</keyword>
<keyword evidence="4" id="KW-0571">Peptide transport</keyword>
<dbReference type="OrthoDB" id="9772725at2"/>
<gene>
    <name evidence="8" type="ORF">LO80_06740</name>
</gene>
<dbReference type="GO" id="GO:0015833">
    <property type="term" value="P:peptide transport"/>
    <property type="evidence" value="ECO:0007669"/>
    <property type="project" value="UniProtKB-KW"/>
</dbReference>
<proteinExistence type="inferred from homology"/>
<comment type="subcellular location">
    <subcellularLocation>
        <location evidence="1">Membrane</location>
        <topology evidence="1">Multi-pass membrane protein</topology>
    </subcellularLocation>
</comment>
<evidence type="ECO:0000256" key="2">
    <source>
        <dbReference type="ARBA" id="ARBA00005982"/>
    </source>
</evidence>
<dbReference type="Pfam" id="PF00854">
    <property type="entry name" value="PTR2"/>
    <property type="match status" value="1"/>
</dbReference>
<dbReference type="PANTHER" id="PTHR11654">
    <property type="entry name" value="OLIGOPEPTIDE TRANSPORTER-RELATED"/>
    <property type="match status" value="1"/>
</dbReference>
<feature type="transmembrane region" description="Helical" evidence="7">
    <location>
        <begin position="372"/>
        <end position="394"/>
    </location>
</feature>
<feature type="transmembrane region" description="Helical" evidence="7">
    <location>
        <begin position="140"/>
        <end position="161"/>
    </location>
</feature>
<dbReference type="EMBL" id="CP009574">
    <property type="protein sequence ID" value="AIT09690.1"/>
    <property type="molecule type" value="Genomic_DNA"/>
</dbReference>
<dbReference type="Proteomes" id="UP000029672">
    <property type="component" value="Chromosome"/>
</dbReference>
<feature type="transmembrane region" description="Helical" evidence="7">
    <location>
        <begin position="305"/>
        <end position="324"/>
    </location>
</feature>
<feature type="transmembrane region" description="Helical" evidence="7">
    <location>
        <begin position="336"/>
        <end position="360"/>
    </location>
</feature>
<feature type="transmembrane region" description="Helical" evidence="7">
    <location>
        <begin position="406"/>
        <end position="425"/>
    </location>
</feature>
<organism evidence="8 9">
    <name type="scientific">Candidatus Francisella endociliophora</name>
    <dbReference type="NCBI Taxonomy" id="653937"/>
    <lineage>
        <taxon>Bacteria</taxon>
        <taxon>Pseudomonadati</taxon>
        <taxon>Pseudomonadota</taxon>
        <taxon>Gammaproteobacteria</taxon>
        <taxon>Thiotrichales</taxon>
        <taxon>Francisellaceae</taxon>
        <taxon>Francisella</taxon>
    </lineage>
</organism>
<sequence length="474" mass="52828">MKIYRYIIALEVVEYFAYAMLATILLYSILHKGLGLAMPQAVLHMSAFISLLYCFIALGGFIGDRVLGSQNTLLLGMFLICLGYIGMVFFGYVVAEHLNLYYLISIPLALICIGTGAFKSNSSKIFAELIEEKKFLDTKFVYFLISINIGAALGGLISPAISKYIDWQFVMLAAFFITLVSWILILKALHFQGSKILNLDFEFKRVVQVLLGVFAIVLLGAFVISNPKLVLVFQTLVIIFILIFLVVKAAIDKENYSQIAFALVVLLLAWSMIFVFTQRTISVNTFTILCTDHKLFGFIIPPESFQALEPLWVVVVGPLCILFMRKNSLANLGIKYLNNITIGIFACGLGYLLLYCATLSRSSEVVSSDWILVFQLFMAFAELIAASTALSIICSYMPVSLRTTAIGLWFILISYAHLISGYVVKNSLGSSTDSTKSLIPEYSNIFKYCVLIMIISFVVGRIIRVSIKVKPQME</sequence>
<dbReference type="eggNOG" id="COG3104">
    <property type="taxonomic scope" value="Bacteria"/>
</dbReference>
<dbReference type="KEGG" id="frf:LO80_06740"/>
<feature type="transmembrane region" description="Helical" evidence="7">
    <location>
        <begin position="12"/>
        <end position="30"/>
    </location>
</feature>
<dbReference type="InterPro" id="IPR036259">
    <property type="entry name" value="MFS_trans_sf"/>
</dbReference>
<feature type="transmembrane region" description="Helical" evidence="7">
    <location>
        <begin position="259"/>
        <end position="277"/>
    </location>
</feature>
<evidence type="ECO:0000313" key="8">
    <source>
        <dbReference type="EMBL" id="AIT09690.1"/>
    </source>
</evidence>
<protein>
    <recommendedName>
        <fullName evidence="10">Peptide transporter</fullName>
    </recommendedName>
</protein>
<dbReference type="InterPro" id="IPR000109">
    <property type="entry name" value="POT_fam"/>
</dbReference>
<dbReference type="GO" id="GO:1904680">
    <property type="term" value="F:peptide transmembrane transporter activity"/>
    <property type="evidence" value="ECO:0007669"/>
    <property type="project" value="InterPro"/>
</dbReference>
<evidence type="ECO:0000256" key="4">
    <source>
        <dbReference type="ARBA" id="ARBA00022856"/>
    </source>
</evidence>
<name>A0A097EQ47_9GAMM</name>
<dbReference type="RefSeq" id="WP_040009832.1">
    <property type="nucleotide sequence ID" value="NZ_CP009574.1"/>
</dbReference>
<evidence type="ECO:0008006" key="10">
    <source>
        <dbReference type="Google" id="ProtNLM"/>
    </source>
</evidence>
<keyword evidence="5 7" id="KW-1133">Transmembrane helix</keyword>
<dbReference type="SUPFAM" id="SSF103473">
    <property type="entry name" value="MFS general substrate transporter"/>
    <property type="match status" value="1"/>
</dbReference>
<keyword evidence="6 7" id="KW-0472">Membrane</keyword>
<dbReference type="Gene3D" id="1.20.1250.20">
    <property type="entry name" value="MFS general substrate transporter like domains"/>
    <property type="match status" value="1"/>
</dbReference>
<feature type="transmembrane region" description="Helical" evidence="7">
    <location>
        <begin position="206"/>
        <end position="224"/>
    </location>
</feature>
<feature type="transmembrane region" description="Helical" evidence="7">
    <location>
        <begin position="167"/>
        <end position="186"/>
    </location>
</feature>